<gene>
    <name evidence="2" type="ordered locus">AMIS_28220</name>
</gene>
<keyword evidence="1" id="KW-0732">Signal</keyword>
<evidence type="ECO:0008006" key="4">
    <source>
        <dbReference type="Google" id="ProtNLM"/>
    </source>
</evidence>
<dbReference type="EMBL" id="AP012319">
    <property type="protein sequence ID" value="BAL88042.1"/>
    <property type="molecule type" value="Genomic_DNA"/>
</dbReference>
<dbReference type="HOGENOM" id="CLU_561201_0_0_11"/>
<dbReference type="KEGG" id="ams:AMIS_28220"/>
<feature type="chain" id="PRO_5003627332" description="Surface-anchored protein" evidence="1">
    <location>
        <begin position="32"/>
        <end position="490"/>
    </location>
</feature>
<organism evidence="2 3">
    <name type="scientific">Actinoplanes missouriensis (strain ATCC 14538 / DSM 43046 / CBS 188.64 / JCM 3121 / NBRC 102363 / NCIMB 12654 / NRRL B-3342 / UNCC 431)</name>
    <dbReference type="NCBI Taxonomy" id="512565"/>
    <lineage>
        <taxon>Bacteria</taxon>
        <taxon>Bacillati</taxon>
        <taxon>Actinomycetota</taxon>
        <taxon>Actinomycetes</taxon>
        <taxon>Micromonosporales</taxon>
        <taxon>Micromonosporaceae</taxon>
        <taxon>Actinoplanes</taxon>
    </lineage>
</organism>
<dbReference type="STRING" id="512565.AMIS_28220"/>
<dbReference type="PATRIC" id="fig|512565.3.peg.2826"/>
<dbReference type="eggNOG" id="COG0803">
    <property type="taxonomic scope" value="Bacteria"/>
</dbReference>
<accession>I0H4V5</accession>
<evidence type="ECO:0000256" key="1">
    <source>
        <dbReference type="SAM" id="SignalP"/>
    </source>
</evidence>
<sequence>MQRSGLRVTTAITGLTLAAVTALFAPSPALAAEAVVLAKGHTDAVDVHYEDGALKLKVKDDTVSPAVVRDPADVTFQVLPAAETTVPDLPAFTFLGAPGSKVWMLPQVQDAGLLWPGWNTTTLKSGVFAGDRVSLSLVGVDGPGDVTLFDTNSLGTPSIKFRSNDGLPDRLDVPVHTHAHAGWVFSKEGAYTLKFQADATLSNGTTLSTGPVDYRFVVGDLQPGGGDLSLSITGMADGEYQPGDAVTLQAVQSPQGALTKYQWFSKKPAEEDFTPIEGETGASYSFTATRALNGSQYVVKLYDGAKVVATSPESWLWVAFPPEGSRTAKTVTATINAADGALVISVDPEHRNVTLPAAALSPAGDRWESSGALQPVTVTDTRAAKPGWTASGQVADGFRTEDGKTFAGGYLGWTPSITSQGTQQGVVAGPVSSPYGTVQAQTGLGGSTVLATAPNGRGLGTAQLDAALKLSVPTDTAAGTYTGTLTLTAI</sequence>
<keyword evidence="3" id="KW-1185">Reference proteome</keyword>
<dbReference type="AlphaFoldDB" id="I0H4V5"/>
<evidence type="ECO:0000313" key="2">
    <source>
        <dbReference type="EMBL" id="BAL88042.1"/>
    </source>
</evidence>
<evidence type="ECO:0000313" key="3">
    <source>
        <dbReference type="Proteomes" id="UP000007882"/>
    </source>
</evidence>
<reference evidence="2 3" key="1">
    <citation type="submission" date="2012-02" db="EMBL/GenBank/DDBJ databases">
        <title>Complete genome sequence of Actinoplanes missouriensis 431 (= NBRC 102363).</title>
        <authorList>
            <person name="Ohnishi Y."/>
            <person name="Ishikawa J."/>
            <person name="Sekine M."/>
            <person name="Hosoyama A."/>
            <person name="Harada T."/>
            <person name="Narita H."/>
            <person name="Hata T."/>
            <person name="Konno Y."/>
            <person name="Tutikane K."/>
            <person name="Fujita N."/>
            <person name="Horinouchi S."/>
            <person name="Hayakawa M."/>
        </authorList>
    </citation>
    <scope>NUCLEOTIDE SEQUENCE [LARGE SCALE GENOMIC DNA]</scope>
    <source>
        <strain evidence="3">ATCC 14538 / DSM 43046 / CBS 188.64 / JCM 3121 / NBRC 102363 / NCIMB 12654 / NRRL B-3342 / UNCC 431</strain>
    </source>
</reference>
<dbReference type="NCBIfam" id="NF038134">
    <property type="entry name" value="choice_anch_M"/>
    <property type="match status" value="1"/>
</dbReference>
<dbReference type="RefSeq" id="WP_014442937.1">
    <property type="nucleotide sequence ID" value="NC_017093.1"/>
</dbReference>
<protein>
    <recommendedName>
        <fullName evidence="4">Surface-anchored protein</fullName>
    </recommendedName>
</protein>
<proteinExistence type="predicted"/>
<dbReference type="Gene3D" id="2.60.40.2700">
    <property type="match status" value="1"/>
</dbReference>
<name>I0H4V5_ACTM4</name>
<dbReference type="eggNOG" id="COG1409">
    <property type="taxonomic scope" value="Bacteria"/>
</dbReference>
<dbReference type="InterPro" id="IPR022435">
    <property type="entry name" value="Surface-anchored_actinobac"/>
</dbReference>
<dbReference type="NCBIfam" id="TIGR03769">
    <property type="entry name" value="P_ac_wall_RPT"/>
    <property type="match status" value="1"/>
</dbReference>
<dbReference type="Proteomes" id="UP000007882">
    <property type="component" value="Chromosome"/>
</dbReference>
<feature type="signal peptide" evidence="1">
    <location>
        <begin position="1"/>
        <end position="31"/>
    </location>
</feature>